<dbReference type="AlphaFoldDB" id="A0A0B1ZQC0"/>
<accession>A0A0B1ZQC0</accession>
<dbReference type="RefSeq" id="WP_039283614.1">
    <property type="nucleotide sequence ID" value="NZ_JTDI01000003.1"/>
</dbReference>
<evidence type="ECO:0000313" key="4">
    <source>
        <dbReference type="Proteomes" id="UP000031057"/>
    </source>
</evidence>
<sequence length="220" mass="24703">MPITDTAETVISAFDNVPDFAKGMVRDVRIRWALEEIGRDYAVQNLDAFKPKPDGYRDWQPYGQVPAFADGDMRLFESGAILLYLGEQDERLLPHDPDIRWSAITWTIAALNSVEPSLMQIVNLDFFLAGQPWAREARPAMLELARGKLKSTEKALGEREWFAGPFTIADIMMTSVLRNVDHTDLLDGFPALGAFKARAEARPAFQRALADQMAGYREPA</sequence>
<dbReference type="SFLD" id="SFLDS00019">
    <property type="entry name" value="Glutathione_Transferase_(cytos"/>
    <property type="match status" value="1"/>
</dbReference>
<dbReference type="InterPro" id="IPR004045">
    <property type="entry name" value="Glutathione_S-Trfase_N"/>
</dbReference>
<dbReference type="Pfam" id="PF02798">
    <property type="entry name" value="GST_N"/>
    <property type="match status" value="1"/>
</dbReference>
<dbReference type="FunFam" id="3.40.30.10:FF:000331">
    <property type="entry name" value="Glutathione S-transferase"/>
    <property type="match status" value="1"/>
</dbReference>
<keyword evidence="4" id="KW-1185">Reference proteome</keyword>
<dbReference type="SFLD" id="SFLDG00358">
    <property type="entry name" value="Main_(cytGST)"/>
    <property type="match status" value="1"/>
</dbReference>
<dbReference type="InterPro" id="IPR036249">
    <property type="entry name" value="Thioredoxin-like_sf"/>
</dbReference>
<protein>
    <recommendedName>
        <fullName evidence="5">Glutathione S-transferase</fullName>
    </recommendedName>
</protein>
<dbReference type="InterPro" id="IPR036282">
    <property type="entry name" value="Glutathione-S-Trfase_C_sf"/>
</dbReference>
<dbReference type="Gene3D" id="1.20.1050.10">
    <property type="match status" value="1"/>
</dbReference>
<dbReference type="PANTHER" id="PTHR44051">
    <property type="entry name" value="GLUTATHIONE S-TRANSFERASE-RELATED"/>
    <property type="match status" value="1"/>
</dbReference>
<gene>
    <name evidence="3" type="ORF">LK12_11450</name>
</gene>
<dbReference type="OrthoDB" id="9811242at2"/>
<dbReference type="Proteomes" id="UP000031057">
    <property type="component" value="Unassembled WGS sequence"/>
</dbReference>
<evidence type="ECO:0000313" key="3">
    <source>
        <dbReference type="EMBL" id="KHK91448.1"/>
    </source>
</evidence>
<dbReference type="CDD" id="cd03207">
    <property type="entry name" value="GST_C_8"/>
    <property type="match status" value="1"/>
</dbReference>
<evidence type="ECO:0000259" key="1">
    <source>
        <dbReference type="PROSITE" id="PS50404"/>
    </source>
</evidence>
<dbReference type="Pfam" id="PF14497">
    <property type="entry name" value="GST_C_3"/>
    <property type="match status" value="1"/>
</dbReference>
<dbReference type="PROSITE" id="PS50404">
    <property type="entry name" value="GST_NTER"/>
    <property type="match status" value="1"/>
</dbReference>
<dbReference type="STRING" id="1348853.LK12_11450"/>
<feature type="domain" description="GST C-terminal" evidence="2">
    <location>
        <begin position="96"/>
        <end position="220"/>
    </location>
</feature>
<reference evidence="3 4" key="1">
    <citation type="submission" date="2014-10" db="EMBL/GenBank/DDBJ databases">
        <title>Genome sequence of Novosphingobium malaysiense MUSC 273(T).</title>
        <authorList>
            <person name="Lee L.-H."/>
        </authorList>
    </citation>
    <scope>NUCLEOTIDE SEQUENCE [LARGE SCALE GENOMIC DNA]</scope>
    <source>
        <strain evidence="3 4">MUSC 273</strain>
    </source>
</reference>
<dbReference type="InterPro" id="IPR010987">
    <property type="entry name" value="Glutathione-S-Trfase_C-like"/>
</dbReference>
<dbReference type="Gene3D" id="3.40.30.10">
    <property type="entry name" value="Glutaredoxin"/>
    <property type="match status" value="1"/>
</dbReference>
<evidence type="ECO:0008006" key="5">
    <source>
        <dbReference type="Google" id="ProtNLM"/>
    </source>
</evidence>
<dbReference type="PROSITE" id="PS50405">
    <property type="entry name" value="GST_CTER"/>
    <property type="match status" value="1"/>
</dbReference>
<organism evidence="3 4">
    <name type="scientific">Novosphingobium malaysiense</name>
    <dbReference type="NCBI Taxonomy" id="1348853"/>
    <lineage>
        <taxon>Bacteria</taxon>
        <taxon>Pseudomonadati</taxon>
        <taxon>Pseudomonadota</taxon>
        <taxon>Alphaproteobacteria</taxon>
        <taxon>Sphingomonadales</taxon>
        <taxon>Sphingomonadaceae</taxon>
        <taxon>Novosphingobium</taxon>
    </lineage>
</organism>
<dbReference type="EMBL" id="JTDI01000003">
    <property type="protein sequence ID" value="KHK91448.1"/>
    <property type="molecule type" value="Genomic_DNA"/>
</dbReference>
<proteinExistence type="predicted"/>
<name>A0A0B1ZQC0_9SPHN</name>
<dbReference type="InterPro" id="IPR004046">
    <property type="entry name" value="GST_C"/>
</dbReference>
<comment type="caution">
    <text evidence="3">The sequence shown here is derived from an EMBL/GenBank/DDBJ whole genome shotgun (WGS) entry which is preliminary data.</text>
</comment>
<evidence type="ECO:0000259" key="2">
    <source>
        <dbReference type="PROSITE" id="PS50405"/>
    </source>
</evidence>
<dbReference type="PANTHER" id="PTHR44051:SF8">
    <property type="entry name" value="GLUTATHIONE S-TRANSFERASE GSTA"/>
    <property type="match status" value="1"/>
</dbReference>
<dbReference type="InterPro" id="IPR040079">
    <property type="entry name" value="Glutathione_S-Trfase"/>
</dbReference>
<dbReference type="SUPFAM" id="SSF52833">
    <property type="entry name" value="Thioredoxin-like"/>
    <property type="match status" value="1"/>
</dbReference>
<feature type="domain" description="GST N-terminal" evidence="1">
    <location>
        <begin position="14"/>
        <end position="93"/>
    </location>
</feature>
<dbReference type="CDD" id="cd03046">
    <property type="entry name" value="GST_N_GTT1_like"/>
    <property type="match status" value="1"/>
</dbReference>
<dbReference type="SUPFAM" id="SSF47616">
    <property type="entry name" value="GST C-terminal domain-like"/>
    <property type="match status" value="1"/>
</dbReference>